<keyword evidence="2" id="KW-0560">Oxidoreductase</keyword>
<dbReference type="PRINTS" id="PR00081">
    <property type="entry name" value="GDHRDH"/>
</dbReference>
<dbReference type="PROSITE" id="PS00061">
    <property type="entry name" value="ADH_SHORT"/>
    <property type="match status" value="1"/>
</dbReference>
<comment type="similarity">
    <text evidence="1">Belongs to the short-chain dehydrogenases/reductases (SDR) family.</text>
</comment>
<accession>A0A9D2EEM8</accession>
<sequence length="250" mass="25634">MQNLNGKRALVTGGGIGIGQGIVIALAEAGVNVAFTYLSHEPDSEFLESLAATGSTCVPLQVEATEEAQVVGAVQTATEALGGLDILVNNIGGLIGRVPVAEMDLAFWHKVLAVNLDSMFLSTRESLRHLDGWGRIVNVASLAGHNGGSAGSTAYATAKAGMFGFTRGLAKEVAGGGITVNAVAPGLILDTPFHETFTPVESQRTAIETIALKRAGSPADVAGPVLWLCSEASAFVTGAVIDINGGQYFV</sequence>
<dbReference type="Pfam" id="PF13561">
    <property type="entry name" value="adh_short_C2"/>
    <property type="match status" value="1"/>
</dbReference>
<evidence type="ECO:0000313" key="4">
    <source>
        <dbReference type="Proteomes" id="UP000824037"/>
    </source>
</evidence>
<gene>
    <name evidence="3" type="ORF">H9815_09555</name>
</gene>
<reference evidence="3" key="2">
    <citation type="submission" date="2021-04" db="EMBL/GenBank/DDBJ databases">
        <authorList>
            <person name="Gilroy R."/>
        </authorList>
    </citation>
    <scope>NUCLEOTIDE SEQUENCE</scope>
    <source>
        <strain evidence="3">ChiGjej4B4-7305</strain>
    </source>
</reference>
<evidence type="ECO:0000313" key="3">
    <source>
        <dbReference type="EMBL" id="HIZ36010.1"/>
    </source>
</evidence>
<reference evidence="3" key="1">
    <citation type="journal article" date="2021" name="PeerJ">
        <title>Extensive microbial diversity within the chicken gut microbiome revealed by metagenomics and culture.</title>
        <authorList>
            <person name="Gilroy R."/>
            <person name="Ravi A."/>
            <person name="Getino M."/>
            <person name="Pursley I."/>
            <person name="Horton D.L."/>
            <person name="Alikhan N.F."/>
            <person name="Baker D."/>
            <person name="Gharbi K."/>
            <person name="Hall N."/>
            <person name="Watson M."/>
            <person name="Adriaenssens E.M."/>
            <person name="Foster-Nyarko E."/>
            <person name="Jarju S."/>
            <person name="Secka A."/>
            <person name="Antonio M."/>
            <person name="Oren A."/>
            <person name="Chaudhuri R.R."/>
            <person name="La Ragione R."/>
            <person name="Hildebrand F."/>
            <person name="Pallen M.J."/>
        </authorList>
    </citation>
    <scope>NUCLEOTIDE SEQUENCE</scope>
    <source>
        <strain evidence="3">ChiGjej4B4-7305</strain>
    </source>
</reference>
<proteinExistence type="inferred from homology"/>
<dbReference type="Proteomes" id="UP000824037">
    <property type="component" value="Unassembled WGS sequence"/>
</dbReference>
<dbReference type="GO" id="GO:0016491">
    <property type="term" value="F:oxidoreductase activity"/>
    <property type="evidence" value="ECO:0007669"/>
    <property type="project" value="UniProtKB-KW"/>
</dbReference>
<protein>
    <submittedName>
        <fullName evidence="3">SDR family oxidoreductase</fullName>
    </submittedName>
</protein>
<name>A0A9D2EEM8_9MICO</name>
<dbReference type="InterPro" id="IPR020904">
    <property type="entry name" value="Sc_DH/Rdtase_CS"/>
</dbReference>
<dbReference type="PANTHER" id="PTHR42879:SF2">
    <property type="entry name" value="3-OXOACYL-[ACYL-CARRIER-PROTEIN] REDUCTASE FABG"/>
    <property type="match status" value="1"/>
</dbReference>
<dbReference type="InterPro" id="IPR050259">
    <property type="entry name" value="SDR"/>
</dbReference>
<dbReference type="GO" id="GO:0032787">
    <property type="term" value="P:monocarboxylic acid metabolic process"/>
    <property type="evidence" value="ECO:0007669"/>
    <property type="project" value="UniProtKB-ARBA"/>
</dbReference>
<dbReference type="Gene3D" id="3.40.50.720">
    <property type="entry name" value="NAD(P)-binding Rossmann-like Domain"/>
    <property type="match status" value="1"/>
</dbReference>
<dbReference type="EMBL" id="DXBY01000162">
    <property type="protein sequence ID" value="HIZ36010.1"/>
    <property type="molecule type" value="Genomic_DNA"/>
</dbReference>
<dbReference type="InterPro" id="IPR002347">
    <property type="entry name" value="SDR_fam"/>
</dbReference>
<organism evidence="3 4">
    <name type="scientific">Candidatus Ruania gallistercoris</name>
    <dbReference type="NCBI Taxonomy" id="2838746"/>
    <lineage>
        <taxon>Bacteria</taxon>
        <taxon>Bacillati</taxon>
        <taxon>Actinomycetota</taxon>
        <taxon>Actinomycetes</taxon>
        <taxon>Micrococcales</taxon>
        <taxon>Ruaniaceae</taxon>
        <taxon>Ruania</taxon>
    </lineage>
</organism>
<evidence type="ECO:0000256" key="1">
    <source>
        <dbReference type="ARBA" id="ARBA00006484"/>
    </source>
</evidence>
<evidence type="ECO:0000256" key="2">
    <source>
        <dbReference type="ARBA" id="ARBA00023002"/>
    </source>
</evidence>
<comment type="caution">
    <text evidence="3">The sequence shown here is derived from an EMBL/GenBank/DDBJ whole genome shotgun (WGS) entry which is preliminary data.</text>
</comment>
<dbReference type="PRINTS" id="PR00080">
    <property type="entry name" value="SDRFAMILY"/>
</dbReference>
<dbReference type="PANTHER" id="PTHR42879">
    <property type="entry name" value="3-OXOACYL-(ACYL-CARRIER-PROTEIN) REDUCTASE"/>
    <property type="match status" value="1"/>
</dbReference>
<dbReference type="SUPFAM" id="SSF51735">
    <property type="entry name" value="NAD(P)-binding Rossmann-fold domains"/>
    <property type="match status" value="1"/>
</dbReference>
<dbReference type="FunFam" id="3.40.50.720:FF:000084">
    <property type="entry name" value="Short-chain dehydrogenase reductase"/>
    <property type="match status" value="1"/>
</dbReference>
<dbReference type="CDD" id="cd05233">
    <property type="entry name" value="SDR_c"/>
    <property type="match status" value="1"/>
</dbReference>
<dbReference type="InterPro" id="IPR036291">
    <property type="entry name" value="NAD(P)-bd_dom_sf"/>
</dbReference>
<dbReference type="AlphaFoldDB" id="A0A9D2EEM8"/>